<evidence type="ECO:0000256" key="6">
    <source>
        <dbReference type="ARBA" id="ARBA00049054"/>
    </source>
</evidence>
<sequence>MIREALKFLGGRVRIFEEELKHDEVVRFIKEKGLERTPVILNVEGNRVAKNFICTRDLLCEYLGIEKEDLCRHLSSLGYSSVEISNEFSLKEVDVNLEELPILRYYPKDGGRYITAGVVIAKDIDADVKPDSFNASIHRMMLLGKDKLVARLVEPRHTYLLWRSAIEKGKDLPVAIVIGVHPLFLFASATRLPFGKEFEYASALMGGLKVYRIEDFLIPPAEIVLLGRITDKLVDEGPFVDITGTYDKVRKQPVVEIDRMFLADDFIYYSITPASYEHMVLMGIPYEPVIYKAVSNVCKVKNVVMTTGSRCYFHAIVQIEKITEGDGKNAIIAALSANPSLKGVIVVDNDIDIYSYEDVEYAIATRFQADKDFIVIKGARGSSLDPSADETTAKWGIDATKYLSREEDFERVI</sequence>
<comment type="pathway">
    <text evidence="1">Isoprenoid biosynthesis; isopentenyl diphosphate biosynthesis via mevalonate pathway.</text>
</comment>
<evidence type="ECO:0000313" key="13">
    <source>
        <dbReference type="EMBL" id="ADB58699.1"/>
    </source>
</evidence>
<dbReference type="EC" id="4.1.1.126" evidence="8"/>
<dbReference type="EMBL" id="CP001857">
    <property type="protein sequence ID" value="ADB58699.1"/>
    <property type="molecule type" value="Genomic_DNA"/>
</dbReference>
<proteinExistence type="inferred from homology"/>
<dbReference type="NCBIfam" id="TIGR00148">
    <property type="entry name" value="UbiD family decarboxylase"/>
    <property type="match status" value="1"/>
</dbReference>
<name>D2RF05_ARCPA</name>
<dbReference type="AlphaFoldDB" id="D2RF05"/>
<evidence type="ECO:0000256" key="1">
    <source>
        <dbReference type="ARBA" id="ARBA00005092"/>
    </source>
</evidence>
<dbReference type="SUPFAM" id="SSF143968">
    <property type="entry name" value="UbiD C-terminal domain-like"/>
    <property type="match status" value="1"/>
</dbReference>
<comment type="cofactor">
    <cofactor evidence="10">
        <name>prenylated FMN</name>
        <dbReference type="ChEBI" id="CHEBI:87746"/>
    </cofactor>
</comment>
<keyword evidence="14" id="KW-1185">Reference proteome</keyword>
<dbReference type="Proteomes" id="UP000001901">
    <property type="component" value="Chromosome"/>
</dbReference>
<dbReference type="PANTHER" id="PTHR30108:SF21">
    <property type="entry name" value="4-HYDROXYBENZOATE DECARBOXYLASE"/>
    <property type="match status" value="1"/>
</dbReference>
<evidence type="ECO:0000313" key="14">
    <source>
        <dbReference type="Proteomes" id="UP000001901"/>
    </source>
</evidence>
<comment type="similarity">
    <text evidence="2">Belongs to the UbiD family.</text>
</comment>
<protein>
    <recommendedName>
        <fullName evidence="9">Anhydromevalonate phosphate decarboxylase</fullName>
        <ecNumber evidence="8">4.1.1.126</ecNumber>
    </recommendedName>
</protein>
<dbReference type="GO" id="GO:0016831">
    <property type="term" value="F:carboxy-lyase activity"/>
    <property type="evidence" value="ECO:0007669"/>
    <property type="project" value="UniProtKB-KW"/>
</dbReference>
<organism evidence="13 14">
    <name type="scientific">Archaeoglobus profundus (strain DSM 5631 / JCM 9629 / NBRC 100127 / Av18)</name>
    <dbReference type="NCBI Taxonomy" id="572546"/>
    <lineage>
        <taxon>Archaea</taxon>
        <taxon>Methanobacteriati</taxon>
        <taxon>Methanobacteriota</taxon>
        <taxon>Archaeoglobi</taxon>
        <taxon>Archaeoglobales</taxon>
        <taxon>Archaeoglobaceae</taxon>
        <taxon>Archaeoglobus</taxon>
    </lineage>
</organism>
<dbReference type="Pfam" id="PF01977">
    <property type="entry name" value="UbiD"/>
    <property type="match status" value="1"/>
</dbReference>
<dbReference type="PaxDb" id="572546-Arcpr_1653"/>
<accession>D2RF05</accession>
<dbReference type="OrthoDB" id="8480at2157"/>
<dbReference type="GeneID" id="8740346"/>
<dbReference type="GO" id="GO:0005737">
    <property type="term" value="C:cytoplasm"/>
    <property type="evidence" value="ECO:0007669"/>
    <property type="project" value="TreeGrafter"/>
</dbReference>
<evidence type="ECO:0000256" key="10">
    <source>
        <dbReference type="ARBA" id="ARBA00049936"/>
    </source>
</evidence>
<dbReference type="HOGENOM" id="CLU_023348_5_1_2"/>
<reference evidence="13 14" key="1">
    <citation type="journal article" date="2010" name="Stand. Genomic Sci.">
        <title>Complete genome sequence of Archaeoglobus profundus type strain (AV18).</title>
        <authorList>
            <person name="von Jan M."/>
            <person name="Lapidus A."/>
            <person name="Del Rio T.G."/>
            <person name="Copeland A."/>
            <person name="Tice H."/>
            <person name="Cheng J.F."/>
            <person name="Lucas S."/>
            <person name="Chen F."/>
            <person name="Nolan M."/>
            <person name="Goodwin L."/>
            <person name="Han C."/>
            <person name="Pitluck S."/>
            <person name="Liolios K."/>
            <person name="Ivanova N."/>
            <person name="Mavromatis K."/>
            <person name="Ovchinnikova G."/>
            <person name="Chertkov O."/>
            <person name="Pati A."/>
            <person name="Chen A."/>
            <person name="Palaniappan K."/>
            <person name="Land M."/>
            <person name="Hauser L."/>
            <person name="Chang Y.J."/>
            <person name="Jeffries C.D."/>
            <person name="Saunders E."/>
            <person name="Brettin T."/>
            <person name="Detter J.C."/>
            <person name="Chain P."/>
            <person name="Eichinger K."/>
            <person name="Huber H."/>
            <person name="Spring S."/>
            <person name="Rohde M."/>
            <person name="Goker M."/>
            <person name="Wirth R."/>
            <person name="Woyke T."/>
            <person name="Bristow J."/>
            <person name="Eisen J.A."/>
            <person name="Markowitz V."/>
            <person name="Hugenholtz P."/>
            <person name="Kyrpides N.C."/>
            <person name="Klenk H.P."/>
        </authorList>
    </citation>
    <scope>NUCLEOTIDE SEQUENCE [LARGE SCALE GENOMIC DNA]</scope>
    <source>
        <strain evidence="14">DSM 5631 / JCM 9629 / NBRC 100127 / Av18</strain>
    </source>
</reference>
<dbReference type="Gene3D" id="3.40.1670.10">
    <property type="entry name" value="UbiD C-terminal domain-like"/>
    <property type="match status" value="1"/>
</dbReference>
<keyword evidence="3" id="KW-0285">Flavoprotein</keyword>
<keyword evidence="3" id="KW-0288">FMN</keyword>
<evidence type="ECO:0000256" key="5">
    <source>
        <dbReference type="ARBA" id="ARBA00023229"/>
    </source>
</evidence>
<keyword evidence="4" id="KW-0210">Decarboxylase</keyword>
<feature type="domain" description="3-octaprenyl-4-hydroxybenzoate carboxy-lyase-like Rift-related" evidence="11">
    <location>
        <begin position="89"/>
        <end position="274"/>
    </location>
</feature>
<comment type="function">
    <text evidence="7">Catalyzes the conversion of trans-anhydromevalonate 5-phosphate (tAHMP) into isopentenyl phosphate. Involved in the archaeal mevalonate (MVA) pathway, which provides fundamental precursors for isoprenoid biosynthesis, such as isopentenyl diphosphate (IPP) and dimethylallyl diphosphate (DMAPP).</text>
</comment>
<dbReference type="RefSeq" id="WP_012941034.1">
    <property type="nucleotide sequence ID" value="NC_013741.1"/>
</dbReference>
<evidence type="ECO:0000256" key="3">
    <source>
        <dbReference type="ARBA" id="ARBA00022643"/>
    </source>
</evidence>
<dbReference type="InterPro" id="IPR048304">
    <property type="entry name" value="UbiD_Rift_dom"/>
</dbReference>
<evidence type="ECO:0000256" key="4">
    <source>
        <dbReference type="ARBA" id="ARBA00022793"/>
    </source>
</evidence>
<dbReference type="PANTHER" id="PTHR30108">
    <property type="entry name" value="3-OCTAPRENYL-4-HYDROXYBENZOATE CARBOXY-LYASE-RELATED"/>
    <property type="match status" value="1"/>
</dbReference>
<keyword evidence="5" id="KW-0414">Isoprene biosynthesis</keyword>
<evidence type="ECO:0000256" key="7">
    <source>
        <dbReference type="ARBA" id="ARBA00049583"/>
    </source>
</evidence>
<evidence type="ECO:0000256" key="9">
    <source>
        <dbReference type="ARBA" id="ARBA00049754"/>
    </source>
</evidence>
<dbReference type="STRING" id="572546.Arcpr_1653"/>
<keyword evidence="4" id="KW-0456">Lyase</keyword>
<dbReference type="KEGG" id="apo:Arcpr_1653"/>
<comment type="catalytic activity">
    <reaction evidence="6">
        <text>(2E)-3-methyl-5-phosphooxypent-2-enoate + H(+) = isopentenyl phosphate + CO2</text>
        <dbReference type="Rhea" id="RHEA:78971"/>
        <dbReference type="ChEBI" id="CHEBI:15378"/>
        <dbReference type="ChEBI" id="CHEBI:16526"/>
        <dbReference type="ChEBI" id="CHEBI:65078"/>
        <dbReference type="ChEBI" id="CHEBI:229665"/>
        <dbReference type="EC" id="4.1.1.126"/>
    </reaction>
    <physiologicalReaction direction="left-to-right" evidence="6">
        <dbReference type="Rhea" id="RHEA:78972"/>
    </physiologicalReaction>
</comment>
<dbReference type="InterPro" id="IPR049381">
    <property type="entry name" value="UbiD-like_C"/>
</dbReference>
<feature type="domain" description="3-octaprenyl-4-hydroxybenzoate carboxy-lyase-like C-terminal" evidence="12">
    <location>
        <begin position="280"/>
        <end position="399"/>
    </location>
</feature>
<gene>
    <name evidence="13" type="ordered locus">Arcpr_1653</name>
</gene>
<evidence type="ECO:0000259" key="11">
    <source>
        <dbReference type="Pfam" id="PF01977"/>
    </source>
</evidence>
<dbReference type="eggNOG" id="arCOG01671">
    <property type="taxonomic scope" value="Archaea"/>
</dbReference>
<dbReference type="SUPFAM" id="SSF50475">
    <property type="entry name" value="FMN-binding split barrel"/>
    <property type="match status" value="1"/>
</dbReference>
<evidence type="ECO:0000256" key="8">
    <source>
        <dbReference type="ARBA" id="ARBA00049727"/>
    </source>
</evidence>
<dbReference type="Pfam" id="PF20696">
    <property type="entry name" value="UbiD_C"/>
    <property type="match status" value="1"/>
</dbReference>
<dbReference type="InterPro" id="IPR002830">
    <property type="entry name" value="UbiD"/>
</dbReference>
<evidence type="ECO:0000259" key="12">
    <source>
        <dbReference type="Pfam" id="PF20696"/>
    </source>
</evidence>
<evidence type="ECO:0000256" key="2">
    <source>
        <dbReference type="ARBA" id="ARBA00010021"/>
    </source>
</evidence>